<feature type="region of interest" description="Disordered" evidence="1">
    <location>
        <begin position="259"/>
        <end position="278"/>
    </location>
</feature>
<keyword evidence="3" id="KW-1185">Reference proteome</keyword>
<evidence type="ECO:0000256" key="1">
    <source>
        <dbReference type="SAM" id="MobiDB-lite"/>
    </source>
</evidence>
<dbReference type="OrthoDB" id="7967436at2759"/>
<evidence type="ECO:0000256" key="2">
    <source>
        <dbReference type="SAM" id="Phobius"/>
    </source>
</evidence>
<feature type="transmembrane region" description="Helical" evidence="2">
    <location>
        <begin position="208"/>
        <end position="229"/>
    </location>
</feature>
<sequence>MAGVSVGFAKCFILFMAVVILLQGVIYLGLSIWGITQRNCNLATNLMDDPFKFATDLIYFADESCGDPTVTYGEYVISLPMDWPKSFAITNREFIFMITYAAVSGLWVVTSFLVLATLCSTTTKVISGAIYWPWFLVILAGSILDVVATVYHAIDISNTTSLDSALNYIGATKPDEPYASTIWSSLEPYGVYFTTPAIVLTCLSSRVVLIWLLNLFGASFCLSLSRILASQAKPKSVAPSQAPTRQQTPQPEALVVRQVSVAETSPQQQSSTQPPNYVEQYPEQIRPKPLPIIIPAQNVDQLQQQDSRVYRPSDRTTLQSPVAILPPQVPQQQGSAPPMTPEIQPHPENNTYRTTDAHPDSLNYPPVEPVSPQRANSPAAQQLAATSTLNSRYADAYSLPQQQPNPRVSAELRNQMPWSYTSMITKPPPPPRKPQQQVQIYPQIPEPDYVDY</sequence>
<dbReference type="RefSeq" id="XP_030372472.1">
    <property type="nucleotide sequence ID" value="XM_030516612.1"/>
</dbReference>
<name>A0A6J2TBY5_DROLE</name>
<feature type="transmembrane region" description="Helical" evidence="2">
    <location>
        <begin position="12"/>
        <end position="35"/>
    </location>
</feature>
<gene>
    <name evidence="4" type="primary">LOC115622611</name>
</gene>
<evidence type="ECO:0000313" key="4">
    <source>
        <dbReference type="RefSeq" id="XP_030372472.1"/>
    </source>
</evidence>
<feature type="compositionally biased region" description="Low complexity" evidence="1">
    <location>
        <begin position="434"/>
        <end position="452"/>
    </location>
</feature>
<dbReference type="AlphaFoldDB" id="A0A6J2TBY5"/>
<organism evidence="3 4">
    <name type="scientific">Drosophila lebanonensis</name>
    <name type="common">Fruit fly</name>
    <name type="synonym">Scaptodrosophila lebanonensis</name>
    <dbReference type="NCBI Taxonomy" id="7225"/>
    <lineage>
        <taxon>Eukaryota</taxon>
        <taxon>Metazoa</taxon>
        <taxon>Ecdysozoa</taxon>
        <taxon>Arthropoda</taxon>
        <taxon>Hexapoda</taxon>
        <taxon>Insecta</taxon>
        <taxon>Pterygota</taxon>
        <taxon>Neoptera</taxon>
        <taxon>Endopterygota</taxon>
        <taxon>Diptera</taxon>
        <taxon>Brachycera</taxon>
        <taxon>Muscomorpha</taxon>
        <taxon>Ephydroidea</taxon>
        <taxon>Drosophilidae</taxon>
        <taxon>Scaptodrosophila</taxon>
    </lineage>
</organism>
<protein>
    <submittedName>
        <fullName evidence="4">Uncharacterized protein LOC115622611</fullName>
    </submittedName>
</protein>
<keyword evidence="2" id="KW-0812">Transmembrane</keyword>
<feature type="region of interest" description="Disordered" evidence="1">
    <location>
        <begin position="327"/>
        <end position="359"/>
    </location>
</feature>
<proteinExistence type="predicted"/>
<dbReference type="GeneID" id="115622611"/>
<dbReference type="Proteomes" id="UP000504634">
    <property type="component" value="Unplaced"/>
</dbReference>
<feature type="transmembrane region" description="Helical" evidence="2">
    <location>
        <begin position="94"/>
        <end position="119"/>
    </location>
</feature>
<feature type="compositionally biased region" description="Low complexity" evidence="1">
    <location>
        <begin position="264"/>
        <end position="275"/>
    </location>
</feature>
<reference evidence="4" key="1">
    <citation type="submission" date="2025-08" db="UniProtKB">
        <authorList>
            <consortium name="RefSeq"/>
        </authorList>
    </citation>
    <scope>IDENTIFICATION</scope>
    <source>
        <strain evidence="4">11010-0011.00</strain>
        <tissue evidence="4">Whole body</tissue>
    </source>
</reference>
<accession>A0A6J2TBY5</accession>
<keyword evidence="2" id="KW-1133">Transmembrane helix</keyword>
<keyword evidence="2" id="KW-0472">Membrane</keyword>
<feature type="region of interest" description="Disordered" evidence="1">
    <location>
        <begin position="420"/>
        <end position="452"/>
    </location>
</feature>
<feature type="transmembrane region" description="Helical" evidence="2">
    <location>
        <begin position="131"/>
        <end position="154"/>
    </location>
</feature>
<evidence type="ECO:0000313" key="3">
    <source>
        <dbReference type="Proteomes" id="UP000504634"/>
    </source>
</evidence>